<accession>A0A381YQG4</accession>
<reference evidence="1" key="1">
    <citation type="submission" date="2018-05" db="EMBL/GenBank/DDBJ databases">
        <authorList>
            <person name="Lanie J.A."/>
            <person name="Ng W.-L."/>
            <person name="Kazmierczak K.M."/>
            <person name="Andrzejewski T.M."/>
            <person name="Davidsen T.M."/>
            <person name="Wayne K.J."/>
            <person name="Tettelin H."/>
            <person name="Glass J.I."/>
            <person name="Rusch D."/>
            <person name="Podicherti R."/>
            <person name="Tsui H.-C.T."/>
            <person name="Winkler M.E."/>
        </authorList>
    </citation>
    <scope>NUCLEOTIDE SEQUENCE</scope>
</reference>
<organism evidence="1">
    <name type="scientific">marine metagenome</name>
    <dbReference type="NCBI Taxonomy" id="408172"/>
    <lineage>
        <taxon>unclassified sequences</taxon>
        <taxon>metagenomes</taxon>
        <taxon>ecological metagenomes</taxon>
    </lineage>
</organism>
<feature type="non-terminal residue" evidence="1">
    <location>
        <position position="1"/>
    </location>
</feature>
<evidence type="ECO:0000313" key="1">
    <source>
        <dbReference type="EMBL" id="SVA79266.1"/>
    </source>
</evidence>
<dbReference type="EMBL" id="UINC01018805">
    <property type="protein sequence ID" value="SVA79266.1"/>
    <property type="molecule type" value="Genomic_DNA"/>
</dbReference>
<feature type="non-terminal residue" evidence="1">
    <location>
        <position position="92"/>
    </location>
</feature>
<gene>
    <name evidence="1" type="ORF">METZ01_LOCUS132120</name>
</gene>
<dbReference type="AlphaFoldDB" id="A0A381YQG4"/>
<proteinExistence type="predicted"/>
<protein>
    <submittedName>
        <fullName evidence="1">Uncharacterized protein</fullName>
    </submittedName>
</protein>
<name>A0A381YQG4_9ZZZZ</name>
<sequence>VKYFVLLACLFIFFSCSKTPSDAPIDSYRDVEINVDMNKAIADGLFDVNIDALILLIDSVNEYVMSDENGDQIFSITISNLIFGKTYEYQYA</sequence>